<comment type="similarity">
    <text evidence="2">Belongs to the enolase family.</text>
</comment>
<evidence type="ECO:0000256" key="2">
    <source>
        <dbReference type="ARBA" id="ARBA00009604"/>
    </source>
</evidence>
<dbReference type="InterPro" id="IPR020810">
    <property type="entry name" value="Enolase_C"/>
</dbReference>
<dbReference type="Gene3D" id="3.20.20.120">
    <property type="entry name" value="Enolase-like C-terminal domain"/>
    <property type="match status" value="1"/>
</dbReference>
<evidence type="ECO:0000259" key="10">
    <source>
        <dbReference type="SMART" id="SM01192"/>
    </source>
</evidence>
<dbReference type="PANTHER" id="PTHR11902">
    <property type="entry name" value="ENOLASE"/>
    <property type="match status" value="1"/>
</dbReference>
<dbReference type="PANTHER" id="PTHR11902:SF30">
    <property type="entry name" value="ENOLASE 4"/>
    <property type="match status" value="1"/>
</dbReference>
<dbReference type="Pfam" id="PF00113">
    <property type="entry name" value="Enolase_C"/>
    <property type="match status" value="1"/>
</dbReference>
<organism evidence="12 13">
    <name type="scientific">Pleurodeles waltl</name>
    <name type="common">Iberian ribbed newt</name>
    <dbReference type="NCBI Taxonomy" id="8319"/>
    <lineage>
        <taxon>Eukaryota</taxon>
        <taxon>Metazoa</taxon>
        <taxon>Chordata</taxon>
        <taxon>Craniata</taxon>
        <taxon>Vertebrata</taxon>
        <taxon>Euteleostomi</taxon>
        <taxon>Amphibia</taxon>
        <taxon>Batrachia</taxon>
        <taxon>Caudata</taxon>
        <taxon>Salamandroidea</taxon>
        <taxon>Salamandridae</taxon>
        <taxon>Pleurodelinae</taxon>
        <taxon>Pleurodeles</taxon>
    </lineage>
</organism>
<dbReference type="Gene3D" id="3.30.390.10">
    <property type="entry name" value="Enolase-like, N-terminal domain"/>
    <property type="match status" value="1"/>
</dbReference>
<accession>A0AAV7QLL0</accession>
<evidence type="ECO:0000256" key="7">
    <source>
        <dbReference type="ARBA" id="ARBA00034855"/>
    </source>
</evidence>
<dbReference type="GO" id="GO:0004634">
    <property type="term" value="F:phosphopyruvate hydratase activity"/>
    <property type="evidence" value="ECO:0007669"/>
    <property type="project" value="UniProtKB-EC"/>
</dbReference>
<feature type="region of interest" description="Disordered" evidence="9">
    <location>
        <begin position="563"/>
        <end position="600"/>
    </location>
</feature>
<evidence type="ECO:0000256" key="4">
    <source>
        <dbReference type="ARBA" id="ARBA00023152"/>
    </source>
</evidence>
<protein>
    <recommendedName>
        <fullName evidence="7">Enolase 4</fullName>
        <ecNumber evidence="3">4.2.1.11</ecNumber>
    </recommendedName>
    <alternativeName>
        <fullName evidence="6">2-phospho-D-glycerate hydro-lyase</fullName>
    </alternativeName>
</protein>
<dbReference type="InterPro" id="IPR020811">
    <property type="entry name" value="Enolase_N"/>
</dbReference>
<dbReference type="EC" id="4.2.1.11" evidence="3"/>
<dbReference type="SMART" id="SM01192">
    <property type="entry name" value="Enolase_C"/>
    <property type="match status" value="1"/>
</dbReference>
<dbReference type="AlphaFoldDB" id="A0AAV7QLL0"/>
<feature type="compositionally biased region" description="Basic and acidic residues" evidence="9">
    <location>
        <begin position="567"/>
        <end position="576"/>
    </location>
</feature>
<feature type="compositionally biased region" description="Basic and acidic residues" evidence="9">
    <location>
        <begin position="589"/>
        <end position="600"/>
    </location>
</feature>
<dbReference type="SMART" id="SM01193">
    <property type="entry name" value="Enolase_N"/>
    <property type="match status" value="1"/>
</dbReference>
<dbReference type="InterPro" id="IPR036849">
    <property type="entry name" value="Enolase-like_C_sf"/>
</dbReference>
<comment type="caution">
    <text evidence="12">The sequence shown here is derived from an EMBL/GenBank/DDBJ whole genome shotgun (WGS) entry which is preliminary data.</text>
</comment>
<evidence type="ECO:0000256" key="8">
    <source>
        <dbReference type="ARBA" id="ARBA00048333"/>
    </source>
</evidence>
<dbReference type="Proteomes" id="UP001066276">
    <property type="component" value="Chromosome 6"/>
</dbReference>
<feature type="compositionally biased region" description="Pro residues" evidence="9">
    <location>
        <begin position="193"/>
        <end position="205"/>
    </location>
</feature>
<feature type="domain" description="Enolase C-terminal TIM barrel" evidence="10">
    <location>
        <begin position="278"/>
        <end position="572"/>
    </location>
</feature>
<dbReference type="GO" id="GO:0000287">
    <property type="term" value="F:magnesium ion binding"/>
    <property type="evidence" value="ECO:0007669"/>
    <property type="project" value="InterPro"/>
</dbReference>
<dbReference type="SUPFAM" id="SSF54826">
    <property type="entry name" value="Enolase N-terminal domain-like"/>
    <property type="match status" value="1"/>
</dbReference>
<dbReference type="CDD" id="cd22974">
    <property type="entry name" value="DD_ENO4"/>
    <property type="match status" value="1"/>
</dbReference>
<sequence>MSYGGGLSGSCRVSREARELYELKQRAAEFYRANGVPQRLEEALNTVYYQRPPDVYGSLANYFSQFAKTPVMCKVLGRKILDGRGWPALTVEILCTVKNNEKHISSSVISTHSALAENSPPNVVEAQEKEINTSVEKSLEWIKESLNPLLTGIVPSEQLKIDRILSEFFAKELYEAKERARIEIEERESTESPPIPVLTPAPTPSPGSGKKKGSSKGKKQAAVEKPIPPAEPSESVLPGSPAICGISLAVAKAGSIIKRTPLYMHIASLKNEQLLPMTLAMPLPMVTLLSCGKSSPGKLNLMKEVIVLPRIDLTIRQSLDMCLALHKEIGNLIDSTSKTGPVVKRVSPLGCVVIACDRLEQPLDLIQEACKSLGLELGQNLHLAINCAAHELMDYSKGKYEVMSGVSKSPDEMVDMYVDLINKHPSVAALMDPLRKEDSQQWNYLFSALGSRCHLIVDAASQSISQLIENRGINTPTSSGLVIRHINQTTVTDLLDILQYVDERKDVAVLGSTDEESCDDSLADLAVGLGASFIKLGGLFRGERVAKYNRLLAIEEELARSGALGQRQEREFHGLPEETPTPATATEEISEKSDSEEKEK</sequence>
<evidence type="ECO:0000256" key="1">
    <source>
        <dbReference type="ARBA" id="ARBA00005031"/>
    </source>
</evidence>
<evidence type="ECO:0000259" key="11">
    <source>
        <dbReference type="SMART" id="SM01193"/>
    </source>
</evidence>
<dbReference type="InterPro" id="IPR047500">
    <property type="entry name" value="DD_ENO4"/>
</dbReference>
<keyword evidence="4" id="KW-0324">Glycolysis</keyword>
<evidence type="ECO:0000256" key="9">
    <source>
        <dbReference type="SAM" id="MobiDB-lite"/>
    </source>
</evidence>
<dbReference type="GO" id="GO:0000015">
    <property type="term" value="C:phosphopyruvate hydratase complex"/>
    <property type="evidence" value="ECO:0007669"/>
    <property type="project" value="InterPro"/>
</dbReference>
<feature type="region of interest" description="Disordered" evidence="9">
    <location>
        <begin position="184"/>
        <end position="237"/>
    </location>
</feature>
<dbReference type="GO" id="GO:0006096">
    <property type="term" value="P:glycolytic process"/>
    <property type="evidence" value="ECO:0007669"/>
    <property type="project" value="UniProtKB-KW"/>
</dbReference>
<feature type="compositionally biased region" description="Low complexity" evidence="9">
    <location>
        <begin position="577"/>
        <end position="587"/>
    </location>
</feature>
<evidence type="ECO:0000256" key="5">
    <source>
        <dbReference type="ARBA" id="ARBA00023239"/>
    </source>
</evidence>
<feature type="domain" description="Enolase N-terminal" evidence="11">
    <location>
        <begin position="72"/>
        <end position="266"/>
    </location>
</feature>
<proteinExistence type="inferred from homology"/>
<keyword evidence="5" id="KW-0456">Lyase</keyword>
<evidence type="ECO:0000313" key="12">
    <source>
        <dbReference type="EMBL" id="KAJ1140201.1"/>
    </source>
</evidence>
<dbReference type="EMBL" id="JANPWB010000010">
    <property type="protein sequence ID" value="KAJ1140201.1"/>
    <property type="molecule type" value="Genomic_DNA"/>
</dbReference>
<dbReference type="InterPro" id="IPR029017">
    <property type="entry name" value="Enolase-like_N"/>
</dbReference>
<comment type="pathway">
    <text evidence="1">Carbohydrate degradation; glycolysis; pyruvate from D-glyceraldehyde 3-phosphate: step 4/5.</text>
</comment>
<evidence type="ECO:0000256" key="6">
    <source>
        <dbReference type="ARBA" id="ARBA00031125"/>
    </source>
</evidence>
<name>A0AAV7QLL0_PLEWA</name>
<evidence type="ECO:0000313" key="13">
    <source>
        <dbReference type="Proteomes" id="UP001066276"/>
    </source>
</evidence>
<gene>
    <name evidence="12" type="ORF">NDU88_006559</name>
</gene>
<evidence type="ECO:0000256" key="3">
    <source>
        <dbReference type="ARBA" id="ARBA00012058"/>
    </source>
</evidence>
<dbReference type="InterPro" id="IPR000941">
    <property type="entry name" value="Enolase"/>
</dbReference>
<dbReference type="SUPFAM" id="SSF51604">
    <property type="entry name" value="Enolase C-terminal domain-like"/>
    <property type="match status" value="1"/>
</dbReference>
<feature type="compositionally biased region" description="Basic residues" evidence="9">
    <location>
        <begin position="209"/>
        <end position="219"/>
    </location>
</feature>
<keyword evidence="13" id="KW-1185">Reference proteome</keyword>
<comment type="catalytic activity">
    <reaction evidence="8">
        <text>(2R)-2-phosphoglycerate = phosphoenolpyruvate + H2O</text>
        <dbReference type="Rhea" id="RHEA:10164"/>
        <dbReference type="ChEBI" id="CHEBI:15377"/>
        <dbReference type="ChEBI" id="CHEBI:58289"/>
        <dbReference type="ChEBI" id="CHEBI:58702"/>
        <dbReference type="EC" id="4.2.1.11"/>
    </reaction>
</comment>
<reference evidence="12" key="1">
    <citation type="journal article" date="2022" name="bioRxiv">
        <title>Sequencing and chromosome-scale assembly of the giantPleurodeles waltlgenome.</title>
        <authorList>
            <person name="Brown T."/>
            <person name="Elewa A."/>
            <person name="Iarovenko S."/>
            <person name="Subramanian E."/>
            <person name="Araus A.J."/>
            <person name="Petzold A."/>
            <person name="Susuki M."/>
            <person name="Suzuki K.-i.T."/>
            <person name="Hayashi T."/>
            <person name="Toyoda A."/>
            <person name="Oliveira C."/>
            <person name="Osipova E."/>
            <person name="Leigh N.D."/>
            <person name="Simon A."/>
            <person name="Yun M.H."/>
        </authorList>
    </citation>
    <scope>NUCLEOTIDE SEQUENCE</scope>
    <source>
        <strain evidence="12">20211129_DDA</strain>
        <tissue evidence="12">Liver</tissue>
    </source>
</reference>